<evidence type="ECO:0000313" key="8">
    <source>
        <dbReference type="Proteomes" id="UP001432146"/>
    </source>
</evidence>
<keyword evidence="3 4" id="KW-0802">TPR repeat</keyword>
<dbReference type="SMART" id="SM00028">
    <property type="entry name" value="TPR"/>
    <property type="match status" value="3"/>
</dbReference>
<sequence>MAVKGLVTAIVQFLTQQLEEGDITADSRESLEVAIQCLESAYNIQASDNPTNINLYEIYKSSVENAKPNLAPEATPEAKAEAERLKNEGNTLMKAEKHHEALANYTKAIQLDGRNAVYYCNRAAAYNKIGNYQQAIKDCHTALSIDPSYSKAYGRLGLAYSHLQKHKEAKESYQKALEMEPDNESYKNNLQLAEEKLSQSNMNNMGLSGALQNMVSNFMTGQVEQGGHMDALIEAGQQFARQLQNANPELIESLRRQMGGNPNDPDPPQQN</sequence>
<name>A0AAW0ZKX3_9HYME</name>
<dbReference type="Gene3D" id="1.25.40.10">
    <property type="entry name" value="Tetratricopeptide repeat domain"/>
    <property type="match status" value="1"/>
</dbReference>
<dbReference type="PROSITE" id="PS50005">
    <property type="entry name" value="TPR"/>
    <property type="match status" value="3"/>
</dbReference>
<evidence type="ECO:0000256" key="3">
    <source>
        <dbReference type="ARBA" id="ARBA00022803"/>
    </source>
</evidence>
<dbReference type="Pfam" id="PF00515">
    <property type="entry name" value="TPR_1"/>
    <property type="match status" value="2"/>
</dbReference>
<dbReference type="Gene3D" id="1.20.5.420">
    <property type="entry name" value="Immunoglobulin FC, subunit C"/>
    <property type="match status" value="1"/>
</dbReference>
<evidence type="ECO:0000256" key="5">
    <source>
        <dbReference type="SAM" id="MobiDB-lite"/>
    </source>
</evidence>
<dbReference type="PANTHER" id="PTHR45831">
    <property type="entry name" value="LD24721P"/>
    <property type="match status" value="1"/>
</dbReference>
<gene>
    <name evidence="7" type="ORF">QLX08_008377</name>
</gene>
<dbReference type="InterPro" id="IPR011990">
    <property type="entry name" value="TPR-like_helical_dom_sf"/>
</dbReference>
<evidence type="ECO:0000259" key="6">
    <source>
        <dbReference type="Pfam" id="PF16546"/>
    </source>
</evidence>
<keyword evidence="2" id="KW-0677">Repeat</keyword>
<dbReference type="GO" id="GO:0060090">
    <property type="term" value="F:molecular adaptor activity"/>
    <property type="evidence" value="ECO:0007669"/>
    <property type="project" value="TreeGrafter"/>
</dbReference>
<dbReference type="AlphaFoldDB" id="A0AAW0ZKX3"/>
<evidence type="ECO:0000256" key="4">
    <source>
        <dbReference type="PROSITE-ProRule" id="PRU00339"/>
    </source>
</evidence>
<dbReference type="Pfam" id="PF16546">
    <property type="entry name" value="SGTA_dimer"/>
    <property type="match status" value="1"/>
</dbReference>
<dbReference type="Proteomes" id="UP001432146">
    <property type="component" value="Unassembled WGS sequence"/>
</dbReference>
<dbReference type="PROSITE" id="PS50293">
    <property type="entry name" value="TPR_REGION"/>
    <property type="match status" value="1"/>
</dbReference>
<comment type="caution">
    <text evidence="7">The sequence shown here is derived from an EMBL/GenBank/DDBJ whole genome shotgun (WGS) entry which is preliminary data.</text>
</comment>
<feature type="repeat" description="TPR" evidence="4">
    <location>
        <begin position="82"/>
        <end position="115"/>
    </location>
</feature>
<accession>A0AAW0ZKX3</accession>
<evidence type="ECO:0000313" key="7">
    <source>
        <dbReference type="EMBL" id="KAK9298218.1"/>
    </source>
</evidence>
<dbReference type="EMBL" id="JAWNGG020000179">
    <property type="protein sequence ID" value="KAK9298218.1"/>
    <property type="molecule type" value="Genomic_DNA"/>
</dbReference>
<dbReference type="GO" id="GO:0016020">
    <property type="term" value="C:membrane"/>
    <property type="evidence" value="ECO:0007669"/>
    <property type="project" value="TreeGrafter"/>
</dbReference>
<dbReference type="GO" id="GO:0006620">
    <property type="term" value="P:post-translational protein targeting to endoplasmic reticulum membrane"/>
    <property type="evidence" value="ECO:0007669"/>
    <property type="project" value="TreeGrafter"/>
</dbReference>
<dbReference type="SUPFAM" id="SSF48452">
    <property type="entry name" value="TPR-like"/>
    <property type="match status" value="1"/>
</dbReference>
<evidence type="ECO:0000256" key="2">
    <source>
        <dbReference type="ARBA" id="ARBA00022737"/>
    </source>
</evidence>
<dbReference type="PANTHER" id="PTHR45831:SF2">
    <property type="entry name" value="LD24721P"/>
    <property type="match status" value="1"/>
</dbReference>
<dbReference type="InterPro" id="IPR019734">
    <property type="entry name" value="TPR_rpt"/>
</dbReference>
<feature type="repeat" description="TPR" evidence="4">
    <location>
        <begin position="116"/>
        <end position="149"/>
    </location>
</feature>
<proteinExistence type="inferred from homology"/>
<evidence type="ECO:0000256" key="1">
    <source>
        <dbReference type="ARBA" id="ARBA00008175"/>
    </source>
</evidence>
<protein>
    <recommendedName>
        <fullName evidence="6">SGTA homodimerisation domain-containing protein</fullName>
    </recommendedName>
</protein>
<reference evidence="7 8" key="1">
    <citation type="submission" date="2024-05" db="EMBL/GenBank/DDBJ databases">
        <title>The nuclear and mitochondrial genome assemblies of Tetragonisca angustula (Apidae: Meliponini), a tiny yet remarkable pollinator in the Neotropics.</title>
        <authorList>
            <person name="Ferrari R."/>
            <person name="Ricardo P.C."/>
            <person name="Dias F.C."/>
            <person name="Araujo N.S."/>
            <person name="Soares D.O."/>
            <person name="Zhou Q.-S."/>
            <person name="Zhu C.-D."/>
            <person name="Coutinho L."/>
            <person name="Airas M.C."/>
            <person name="Batista T.M."/>
        </authorList>
    </citation>
    <scope>NUCLEOTIDE SEQUENCE [LARGE SCALE GENOMIC DNA]</scope>
    <source>
        <strain evidence="7">ASF017062</strain>
        <tissue evidence="7">Abdomen</tissue>
    </source>
</reference>
<feature type="repeat" description="TPR" evidence="4">
    <location>
        <begin position="150"/>
        <end position="183"/>
    </location>
</feature>
<feature type="region of interest" description="Disordered" evidence="5">
    <location>
        <begin position="244"/>
        <end position="271"/>
    </location>
</feature>
<keyword evidence="8" id="KW-1185">Reference proteome</keyword>
<comment type="similarity">
    <text evidence="1">Belongs to the SGT family.</text>
</comment>
<dbReference type="InterPro" id="IPR047150">
    <property type="entry name" value="SGT"/>
</dbReference>
<organism evidence="7 8">
    <name type="scientific">Tetragonisca angustula</name>
    <dbReference type="NCBI Taxonomy" id="166442"/>
    <lineage>
        <taxon>Eukaryota</taxon>
        <taxon>Metazoa</taxon>
        <taxon>Ecdysozoa</taxon>
        <taxon>Arthropoda</taxon>
        <taxon>Hexapoda</taxon>
        <taxon>Insecta</taxon>
        <taxon>Pterygota</taxon>
        <taxon>Neoptera</taxon>
        <taxon>Endopterygota</taxon>
        <taxon>Hymenoptera</taxon>
        <taxon>Apocrita</taxon>
        <taxon>Aculeata</taxon>
        <taxon>Apoidea</taxon>
        <taxon>Anthophila</taxon>
        <taxon>Apidae</taxon>
        <taxon>Tetragonisca</taxon>
    </lineage>
</organism>
<feature type="domain" description="SGTA homodimerisation" evidence="6">
    <location>
        <begin position="4"/>
        <end position="54"/>
    </location>
</feature>
<dbReference type="InterPro" id="IPR032374">
    <property type="entry name" value="SGTA_dimer"/>
</dbReference>
<dbReference type="GO" id="GO:0072380">
    <property type="term" value="C:TRC complex"/>
    <property type="evidence" value="ECO:0007669"/>
    <property type="project" value="TreeGrafter"/>
</dbReference>